<organism evidence="2 3">
    <name type="scientific">Bacillus oleivorans</name>
    <dbReference type="NCBI Taxonomy" id="1448271"/>
    <lineage>
        <taxon>Bacteria</taxon>
        <taxon>Bacillati</taxon>
        <taxon>Bacillota</taxon>
        <taxon>Bacilli</taxon>
        <taxon>Bacillales</taxon>
        <taxon>Bacillaceae</taxon>
        <taxon>Bacillus</taxon>
    </lineage>
</organism>
<dbReference type="SUPFAM" id="SSF53850">
    <property type="entry name" value="Periplasmic binding protein-like II"/>
    <property type="match status" value="1"/>
</dbReference>
<feature type="chain" id="PRO_5038640907" evidence="1">
    <location>
        <begin position="24"/>
        <end position="421"/>
    </location>
</feature>
<dbReference type="EMBL" id="OAOP01000001">
    <property type="protein sequence ID" value="SNX67138.1"/>
    <property type="molecule type" value="Genomic_DNA"/>
</dbReference>
<protein>
    <submittedName>
        <fullName evidence="2">Carbohydrate ABC transporter substrate-binding protein (CUT1 family)</fullName>
    </submittedName>
</protein>
<keyword evidence="1" id="KW-0732">Signal</keyword>
<keyword evidence="3" id="KW-1185">Reference proteome</keyword>
<dbReference type="PROSITE" id="PS51257">
    <property type="entry name" value="PROKAR_LIPOPROTEIN"/>
    <property type="match status" value="1"/>
</dbReference>
<accession>A0A285CJE3</accession>
<dbReference type="Pfam" id="PF01547">
    <property type="entry name" value="SBP_bac_1"/>
    <property type="match status" value="1"/>
</dbReference>
<dbReference type="Gene3D" id="3.40.190.10">
    <property type="entry name" value="Periplasmic binding protein-like II"/>
    <property type="match status" value="2"/>
</dbReference>
<evidence type="ECO:0000313" key="3">
    <source>
        <dbReference type="Proteomes" id="UP000219546"/>
    </source>
</evidence>
<dbReference type="RefSeq" id="WP_218839645.1">
    <property type="nucleotide sequence ID" value="NZ_JBEPMQ010000003.1"/>
</dbReference>
<reference evidence="2 3" key="1">
    <citation type="submission" date="2017-08" db="EMBL/GenBank/DDBJ databases">
        <authorList>
            <person name="de Groot N.N."/>
        </authorList>
    </citation>
    <scope>NUCLEOTIDE SEQUENCE [LARGE SCALE GENOMIC DNA]</scope>
    <source>
        <strain evidence="2 3">JC228</strain>
    </source>
</reference>
<gene>
    <name evidence="2" type="ORF">SAMN05877753_101454</name>
</gene>
<dbReference type="InterPro" id="IPR050490">
    <property type="entry name" value="Bact_solute-bd_prot1"/>
</dbReference>
<evidence type="ECO:0000313" key="2">
    <source>
        <dbReference type="EMBL" id="SNX67138.1"/>
    </source>
</evidence>
<feature type="signal peptide" evidence="1">
    <location>
        <begin position="1"/>
        <end position="23"/>
    </location>
</feature>
<dbReference type="PANTHER" id="PTHR43649">
    <property type="entry name" value="ARABINOSE-BINDING PROTEIN-RELATED"/>
    <property type="match status" value="1"/>
</dbReference>
<dbReference type="Proteomes" id="UP000219546">
    <property type="component" value="Unassembled WGS sequence"/>
</dbReference>
<proteinExistence type="predicted"/>
<dbReference type="InterPro" id="IPR006059">
    <property type="entry name" value="SBP"/>
</dbReference>
<name>A0A285CJE3_9BACI</name>
<sequence length="421" mass="45837">MVKKLIFMGLALFLLAGCSTSESGGGAEDGTVQLKALMEEVPDSDIVIDMIADFNEKHPDIEIDVELLPYDQMRDKLVSSFLAPTSDYDIIVVDNPWMYDFASAGYLEPLSEKIEGAGDGYNFDDFSEPLRKIATVDNEVYGIPFYNYATGLVYRKDIFESEGIAVPGSLDELQAAAEQLAKDGKYGIAAQPQKGYKIMEEWANWLFAAGGAIQDEEGNVVLDSPEARDALTKYIESVNNAAPPNSSNWAFDEAMRSVASGESAMTINYNWMLPTLNNEEGQAGDLAGNFALAEVPGGKAALGAWYWSIPAKSEYKDEVWTFIEWVSSPETETDRVIAGGAPVRNSVMNNPDVWEQGYGEEYYKTLKAILEDAAPLADGPNAEEMIQVVGTELNAAVTGQKSVDQAITDAANQAKEILGNE</sequence>
<evidence type="ECO:0000256" key="1">
    <source>
        <dbReference type="SAM" id="SignalP"/>
    </source>
</evidence>
<dbReference type="AlphaFoldDB" id="A0A285CJE3"/>
<dbReference type="CDD" id="cd13585">
    <property type="entry name" value="PBP2_TMBP_like"/>
    <property type="match status" value="1"/>
</dbReference>
<dbReference type="PANTHER" id="PTHR43649:SF12">
    <property type="entry name" value="DIACETYLCHITOBIOSE BINDING PROTEIN DASA"/>
    <property type="match status" value="1"/>
</dbReference>